<evidence type="ECO:0000313" key="1">
    <source>
        <dbReference type="EMBL" id="GMG98527.1"/>
    </source>
</evidence>
<organism evidence="1 2">
    <name type="scientific">Nepenthes gracilis</name>
    <name type="common">Slender pitcher plant</name>
    <dbReference type="NCBI Taxonomy" id="150966"/>
    <lineage>
        <taxon>Eukaryota</taxon>
        <taxon>Viridiplantae</taxon>
        <taxon>Streptophyta</taxon>
        <taxon>Embryophyta</taxon>
        <taxon>Tracheophyta</taxon>
        <taxon>Spermatophyta</taxon>
        <taxon>Magnoliopsida</taxon>
        <taxon>eudicotyledons</taxon>
        <taxon>Gunneridae</taxon>
        <taxon>Pentapetalae</taxon>
        <taxon>Caryophyllales</taxon>
        <taxon>Nepenthaceae</taxon>
        <taxon>Nepenthes</taxon>
    </lineage>
</organism>
<dbReference type="GO" id="GO:0048046">
    <property type="term" value="C:apoplast"/>
    <property type="evidence" value="ECO:0007669"/>
    <property type="project" value="TreeGrafter"/>
</dbReference>
<dbReference type="GO" id="GO:0008964">
    <property type="term" value="F:phosphoenolpyruvate carboxylase activity"/>
    <property type="evidence" value="ECO:0007669"/>
    <property type="project" value="InterPro"/>
</dbReference>
<dbReference type="GO" id="GO:0005829">
    <property type="term" value="C:cytosol"/>
    <property type="evidence" value="ECO:0007669"/>
    <property type="project" value="TreeGrafter"/>
</dbReference>
<dbReference type="SUPFAM" id="SSF51621">
    <property type="entry name" value="Phosphoenolpyruvate/pyruvate domain"/>
    <property type="match status" value="1"/>
</dbReference>
<comment type="caution">
    <text evidence="1">The sequence shown here is derived from an EMBL/GenBank/DDBJ whole genome shotgun (WGS) entry which is preliminary data.</text>
</comment>
<dbReference type="AlphaFoldDB" id="A0AAD3P3F0"/>
<reference evidence="1" key="1">
    <citation type="submission" date="2023-05" db="EMBL/GenBank/DDBJ databases">
        <title>Nepenthes gracilis genome sequencing.</title>
        <authorList>
            <person name="Fukushima K."/>
        </authorList>
    </citation>
    <scope>NUCLEOTIDE SEQUENCE</scope>
    <source>
        <strain evidence="1">SING2019-196</strain>
    </source>
</reference>
<dbReference type="InterPro" id="IPR015813">
    <property type="entry name" value="Pyrv/PenolPyrv_kinase-like_dom"/>
</dbReference>
<sequence>MIGFGKKCLTAVYSLTAIQGSRGANKGEVIVQSFGEERLCFRMFQRYTAATPEHGMHPPISSKPEGHELMDEMAIVATEEHRSIIFQEPYCLIASSEFENPEYLST</sequence>
<dbReference type="Pfam" id="PF00311">
    <property type="entry name" value="PEPcase"/>
    <property type="match status" value="1"/>
</dbReference>
<dbReference type="PANTHER" id="PTHR30523">
    <property type="entry name" value="PHOSPHOENOLPYRUVATE CARBOXYLASE"/>
    <property type="match status" value="1"/>
</dbReference>
<dbReference type="GO" id="GO:0048366">
    <property type="term" value="P:leaf development"/>
    <property type="evidence" value="ECO:0007669"/>
    <property type="project" value="TreeGrafter"/>
</dbReference>
<accession>A0AAD3P3F0</accession>
<keyword evidence="2" id="KW-1185">Reference proteome</keyword>
<protein>
    <submittedName>
        <fullName evidence="1">Uncharacterized protein</fullName>
    </submittedName>
</protein>
<dbReference type="EMBL" id="BSYO01000001">
    <property type="protein sequence ID" value="GMG98527.1"/>
    <property type="molecule type" value="Genomic_DNA"/>
</dbReference>
<evidence type="ECO:0000313" key="2">
    <source>
        <dbReference type="Proteomes" id="UP001279734"/>
    </source>
</evidence>
<dbReference type="GO" id="GO:0006099">
    <property type="term" value="P:tricarboxylic acid cycle"/>
    <property type="evidence" value="ECO:0007669"/>
    <property type="project" value="InterPro"/>
</dbReference>
<dbReference type="InterPro" id="IPR021135">
    <property type="entry name" value="PEP_COase"/>
</dbReference>
<dbReference type="Proteomes" id="UP001279734">
    <property type="component" value="Unassembled WGS sequence"/>
</dbReference>
<dbReference type="GO" id="GO:0015977">
    <property type="term" value="P:carbon fixation"/>
    <property type="evidence" value="ECO:0007669"/>
    <property type="project" value="InterPro"/>
</dbReference>
<dbReference type="GO" id="GO:0009507">
    <property type="term" value="C:chloroplast"/>
    <property type="evidence" value="ECO:0007669"/>
    <property type="project" value="TreeGrafter"/>
</dbReference>
<name>A0AAD3P3F0_NEPGR</name>
<dbReference type="PANTHER" id="PTHR30523:SF33">
    <property type="entry name" value="PHOSPHOENOLPYRUVATE CARBOXYLASE 3"/>
    <property type="match status" value="1"/>
</dbReference>
<proteinExistence type="predicted"/>
<gene>
    <name evidence="1" type="ORF">Nepgr_000367</name>
</gene>